<organism evidence="1 2">
    <name type="scientific">Pseudonocardia hydrocarbonoxydans</name>
    <dbReference type="NCBI Taxonomy" id="76726"/>
    <lineage>
        <taxon>Bacteria</taxon>
        <taxon>Bacillati</taxon>
        <taxon>Actinomycetota</taxon>
        <taxon>Actinomycetes</taxon>
        <taxon>Pseudonocardiales</taxon>
        <taxon>Pseudonocardiaceae</taxon>
        <taxon>Pseudonocardia</taxon>
    </lineage>
</organism>
<dbReference type="EMBL" id="BJNG01000036">
    <property type="protein sequence ID" value="GEC21631.1"/>
    <property type="molecule type" value="Genomic_DNA"/>
</dbReference>
<evidence type="ECO:0000313" key="1">
    <source>
        <dbReference type="EMBL" id="GEC21631.1"/>
    </source>
</evidence>
<accession>A0A4Y3WTJ5</accession>
<dbReference type="Proteomes" id="UP000320338">
    <property type="component" value="Unassembled WGS sequence"/>
</dbReference>
<keyword evidence="2" id="KW-1185">Reference proteome</keyword>
<dbReference type="OrthoDB" id="3576110at2"/>
<gene>
    <name evidence="1" type="ORF">PHY01_39140</name>
</gene>
<evidence type="ECO:0000313" key="2">
    <source>
        <dbReference type="Proteomes" id="UP000320338"/>
    </source>
</evidence>
<reference evidence="1 2" key="1">
    <citation type="submission" date="2019-06" db="EMBL/GenBank/DDBJ databases">
        <title>Whole genome shotgun sequence of Pseudonocardia hydrocarbonoxydans NBRC 14498.</title>
        <authorList>
            <person name="Hosoyama A."/>
            <person name="Uohara A."/>
            <person name="Ohji S."/>
            <person name="Ichikawa N."/>
        </authorList>
    </citation>
    <scope>NUCLEOTIDE SEQUENCE [LARGE SCALE GENOMIC DNA]</scope>
    <source>
        <strain evidence="1 2">NBRC 14498</strain>
    </source>
</reference>
<comment type="caution">
    <text evidence="1">The sequence shown here is derived from an EMBL/GenBank/DDBJ whole genome shotgun (WGS) entry which is preliminary data.</text>
</comment>
<proteinExistence type="predicted"/>
<dbReference type="AlphaFoldDB" id="A0A4Y3WTJ5"/>
<dbReference type="RefSeq" id="WP_141280447.1">
    <property type="nucleotide sequence ID" value="NZ_BAAARZ010000020.1"/>
</dbReference>
<protein>
    <submittedName>
        <fullName evidence="1">Uncharacterized protein</fullName>
    </submittedName>
</protein>
<sequence>MDVTQKSGLAGEMAAMPHVWRRLLAAHVPDRLGRCTSCRHSSGSGEKWPCNLHRVAAEAERLYDLQLGQAVGAE</sequence>
<name>A0A4Y3WTJ5_9PSEU</name>